<feature type="binding site" evidence="5">
    <location>
        <position position="46"/>
    </location>
    <ligand>
        <name>ATP</name>
        <dbReference type="ChEBI" id="CHEBI:30616"/>
    </ligand>
</feature>
<keyword evidence="10" id="KW-1185">Reference proteome</keyword>
<dbReference type="eggNOG" id="COG0515">
    <property type="taxonomic scope" value="Bacteria"/>
</dbReference>
<dbReference type="SMART" id="SM00220">
    <property type="entry name" value="S_TKc"/>
    <property type="match status" value="1"/>
</dbReference>
<keyword evidence="9" id="KW-0723">Serine/threonine-protein kinase</keyword>
<dbReference type="Gene3D" id="1.25.40.10">
    <property type="entry name" value="Tetratricopeptide repeat domain"/>
    <property type="match status" value="1"/>
</dbReference>
<organism evidence="9 10">
    <name type="scientific">Chthoniobacter flavus Ellin428</name>
    <dbReference type="NCBI Taxonomy" id="497964"/>
    <lineage>
        <taxon>Bacteria</taxon>
        <taxon>Pseudomonadati</taxon>
        <taxon>Verrucomicrobiota</taxon>
        <taxon>Spartobacteria</taxon>
        <taxon>Chthoniobacterales</taxon>
        <taxon>Chthoniobacteraceae</taxon>
        <taxon>Chthoniobacter</taxon>
    </lineage>
</organism>
<name>B4D5D6_9BACT</name>
<dbReference type="InterPro" id="IPR008271">
    <property type="entry name" value="Ser/Thr_kinase_AS"/>
</dbReference>
<dbReference type="PROSITE" id="PS00107">
    <property type="entry name" value="PROTEIN_KINASE_ATP"/>
    <property type="match status" value="1"/>
</dbReference>
<evidence type="ECO:0000256" key="7">
    <source>
        <dbReference type="SAM" id="Phobius"/>
    </source>
</evidence>
<evidence type="ECO:0000313" key="9">
    <source>
        <dbReference type="EMBL" id="EDY18341.1"/>
    </source>
</evidence>
<keyword evidence="7" id="KW-0812">Transmembrane</keyword>
<feature type="region of interest" description="Disordered" evidence="6">
    <location>
        <begin position="603"/>
        <end position="657"/>
    </location>
</feature>
<dbReference type="InterPro" id="IPR011990">
    <property type="entry name" value="TPR-like_helical_dom_sf"/>
</dbReference>
<reference evidence="9 10" key="1">
    <citation type="journal article" date="2011" name="J. Bacteriol.">
        <title>Genome sequence of Chthoniobacter flavus Ellin428, an aerobic heterotrophic soil bacterium.</title>
        <authorList>
            <person name="Kant R."/>
            <person name="van Passel M.W."/>
            <person name="Palva A."/>
            <person name="Lucas S."/>
            <person name="Lapidus A."/>
            <person name="Glavina Del Rio T."/>
            <person name="Dalin E."/>
            <person name="Tice H."/>
            <person name="Bruce D."/>
            <person name="Goodwin L."/>
            <person name="Pitluck S."/>
            <person name="Larimer F.W."/>
            <person name="Land M.L."/>
            <person name="Hauser L."/>
            <person name="Sangwan P."/>
            <person name="de Vos W.M."/>
            <person name="Janssen P.H."/>
            <person name="Smidt H."/>
        </authorList>
    </citation>
    <scope>NUCLEOTIDE SEQUENCE [LARGE SCALE GENOMIC DNA]</scope>
    <source>
        <strain evidence="9 10">Ellin428</strain>
    </source>
</reference>
<dbReference type="PANTHER" id="PTHR43289">
    <property type="entry name" value="MITOGEN-ACTIVATED PROTEIN KINASE KINASE KINASE 20-RELATED"/>
    <property type="match status" value="1"/>
</dbReference>
<dbReference type="InParanoid" id="B4D5D6"/>
<keyword evidence="3 9" id="KW-0418">Kinase</keyword>
<evidence type="ECO:0000256" key="2">
    <source>
        <dbReference type="ARBA" id="ARBA00022741"/>
    </source>
</evidence>
<dbReference type="eggNOG" id="COG0790">
    <property type="taxonomic scope" value="Bacteria"/>
</dbReference>
<feature type="compositionally biased region" description="Pro residues" evidence="6">
    <location>
        <begin position="613"/>
        <end position="630"/>
    </location>
</feature>
<dbReference type="RefSeq" id="WP_006981449.1">
    <property type="nucleotide sequence ID" value="NZ_ABVL01000013.1"/>
</dbReference>
<dbReference type="GO" id="GO:0004674">
    <property type="term" value="F:protein serine/threonine kinase activity"/>
    <property type="evidence" value="ECO:0007669"/>
    <property type="project" value="UniProtKB-KW"/>
</dbReference>
<evidence type="ECO:0000256" key="5">
    <source>
        <dbReference type="PROSITE-ProRule" id="PRU10141"/>
    </source>
</evidence>
<keyword evidence="4 5" id="KW-0067">ATP-binding</keyword>
<evidence type="ECO:0000256" key="6">
    <source>
        <dbReference type="SAM" id="MobiDB-lite"/>
    </source>
</evidence>
<dbReference type="CDD" id="cd14014">
    <property type="entry name" value="STKc_PknB_like"/>
    <property type="match status" value="1"/>
</dbReference>
<dbReference type="GO" id="GO:0005524">
    <property type="term" value="F:ATP binding"/>
    <property type="evidence" value="ECO:0007669"/>
    <property type="project" value="UniProtKB-UniRule"/>
</dbReference>
<dbReference type="AlphaFoldDB" id="B4D5D6"/>
<keyword evidence="2 5" id="KW-0547">Nucleotide-binding</keyword>
<dbReference type="Pfam" id="PF08238">
    <property type="entry name" value="Sel1"/>
    <property type="match status" value="7"/>
</dbReference>
<dbReference type="InterPro" id="IPR000719">
    <property type="entry name" value="Prot_kinase_dom"/>
</dbReference>
<accession>B4D5D6</accession>
<feature type="domain" description="Protein kinase" evidence="8">
    <location>
        <begin position="331"/>
        <end position="597"/>
    </location>
</feature>
<keyword evidence="1" id="KW-0808">Transferase</keyword>
<keyword evidence="7" id="KW-0472">Membrane</keyword>
<proteinExistence type="predicted"/>
<dbReference type="InterPro" id="IPR006597">
    <property type="entry name" value="Sel1-like"/>
</dbReference>
<dbReference type="SMART" id="SM00671">
    <property type="entry name" value="SEL1"/>
    <property type="match status" value="6"/>
</dbReference>
<dbReference type="Gene3D" id="1.10.510.10">
    <property type="entry name" value="Transferase(Phosphotransferase) domain 1"/>
    <property type="match status" value="2"/>
</dbReference>
<dbReference type="PANTHER" id="PTHR43289:SF34">
    <property type="entry name" value="SERINE_THREONINE-PROTEIN KINASE YBDM-RELATED"/>
    <property type="match status" value="1"/>
</dbReference>
<dbReference type="PROSITE" id="PS00108">
    <property type="entry name" value="PROTEIN_KINASE_ST"/>
    <property type="match status" value="1"/>
</dbReference>
<dbReference type="InterPro" id="IPR017441">
    <property type="entry name" value="Protein_kinase_ATP_BS"/>
</dbReference>
<gene>
    <name evidence="9" type="ORF">CfE428DRAFT_4125</name>
</gene>
<dbReference type="STRING" id="497964.CfE428DRAFT_4125"/>
<dbReference type="InterPro" id="IPR011009">
    <property type="entry name" value="Kinase-like_dom_sf"/>
</dbReference>
<dbReference type="SUPFAM" id="SSF56112">
    <property type="entry name" value="Protein kinase-like (PK-like)"/>
    <property type="match status" value="2"/>
</dbReference>
<dbReference type="Gene3D" id="3.30.200.20">
    <property type="entry name" value="Phosphorylase Kinase, domain 1"/>
    <property type="match status" value="1"/>
</dbReference>
<evidence type="ECO:0000313" key="10">
    <source>
        <dbReference type="Proteomes" id="UP000005824"/>
    </source>
</evidence>
<dbReference type="PROSITE" id="PS50011">
    <property type="entry name" value="PROTEIN_KINASE_DOM"/>
    <property type="match status" value="2"/>
</dbReference>
<protein>
    <submittedName>
        <fullName evidence="9">Serine/threonine protein kinase</fullName>
    </submittedName>
</protein>
<feature type="transmembrane region" description="Helical" evidence="7">
    <location>
        <begin position="664"/>
        <end position="686"/>
    </location>
</feature>
<evidence type="ECO:0000256" key="1">
    <source>
        <dbReference type="ARBA" id="ARBA00022679"/>
    </source>
</evidence>
<dbReference type="SUPFAM" id="SSF81901">
    <property type="entry name" value="HCP-like"/>
    <property type="match status" value="1"/>
</dbReference>
<evidence type="ECO:0000256" key="3">
    <source>
        <dbReference type="ARBA" id="ARBA00022777"/>
    </source>
</evidence>
<dbReference type="Pfam" id="PF00069">
    <property type="entry name" value="Pkinase"/>
    <property type="match status" value="1"/>
</dbReference>
<dbReference type="EMBL" id="ABVL01000013">
    <property type="protein sequence ID" value="EDY18341.1"/>
    <property type="molecule type" value="Genomic_DNA"/>
</dbReference>
<sequence>MPDSAVFDHYEVLTRDDGSLFELGRGAMGITYKAFDTSLRIPVALKVINSTYLNSEVARQRFVREARSAAQLRHRHVASVFHLGTEGETWFYAMEFIDGETLDALIKRQGPLAPVIALTITAQVARALNAASQHGLVHRDIKPANLMLVKEDDELVAKVIDFGLAKASVTGDGEDAATLSMGGFVGTPHFASPEQLEEKEIDGRSDIYSLGVTLWYMLAGQAPFAGSMAQVMSQHLSKPPPFEKLDKLPVPVAEVLKLMLAKDPADRFQTPNDLRKAIEAAIGKITGAGGAPAMTAEAVEQTEDFATLLDDSSMRSGMGSFETNSTIANRYRVAQSCGETNAGKVFRAYDTERKTEVRLIVLHAEALSDSVALCALEREVDKLLPVQHPNLLKIFGFETVDRGSFLVLEWTEGFTVLDLLKARRELDADEAIALLQQAAAGADQALSLGLNTLEFGLHQLHIHFPGQESVAKEKLLRSPLSSWPAFQLKLYPLGATRDFAASQTWAGAQTMIAGSEKSSVPGMDARPQYVQALGAVTYEILGGTLSPVALRSPGGPTARYTPLSTLSEEGNEVLRRALDPARSFPSVSEFAAALAGLRGLQVRRSESRAPMTAPTPPVAPTPTAPPPPSIPKRQTDKTPPPAPAVPRVPTHTAAPTPPPKTVPIALIGGLAALFLAIAAAAGFYFLHPKPKPIDTANPTANNNTSDSNTTGNSNTNTPLVADNTPVATPIPATPIPVTPIPVTPMPATPAPATPPPGPNRQELLKSAVTDAEILESNNDWAKSLDAWLKVAKEFPESPVGRNHLETMLNHLRDRPSPISFEEFQTMRGQILECAQQGVLSAMLLIGDTLRNRESRTAAQWLSAAAEKGDPTGMVQYGLMLKKGLGVPQDMEKAVSLFQAATDKGDPNGKYELASCYLNGQGVSVDADRAVKMLTEVADSGSDRAMDLLGYCYDHALGVPKDYKMAVDYYRKAADKGNFEAGGNLGIHYLQGEGVTANQKKAAELFEKGAKGGSALCMWLYASVLEKGVGVSKNPMLAITYYKKAAAGGIRQAVDWCNEHKVVYSEEN</sequence>
<evidence type="ECO:0000256" key="4">
    <source>
        <dbReference type="ARBA" id="ARBA00022840"/>
    </source>
</evidence>
<evidence type="ECO:0000259" key="8">
    <source>
        <dbReference type="PROSITE" id="PS50011"/>
    </source>
</evidence>
<comment type="caution">
    <text evidence="9">The sequence shown here is derived from an EMBL/GenBank/DDBJ whole genome shotgun (WGS) entry which is preliminary data.</text>
</comment>
<feature type="region of interest" description="Disordered" evidence="6">
    <location>
        <begin position="695"/>
        <end position="721"/>
    </location>
</feature>
<dbReference type="Proteomes" id="UP000005824">
    <property type="component" value="Unassembled WGS sequence"/>
</dbReference>
<feature type="domain" description="Protein kinase" evidence="8">
    <location>
        <begin position="17"/>
        <end position="282"/>
    </location>
</feature>
<keyword evidence="7" id="KW-1133">Transmembrane helix</keyword>